<evidence type="ECO:0000256" key="3">
    <source>
        <dbReference type="PIRSR" id="PIRSR602678-1"/>
    </source>
</evidence>
<dbReference type="InterPro" id="IPR036069">
    <property type="entry name" value="DUF34/NIF3_sf"/>
</dbReference>
<dbReference type="Pfam" id="PF01784">
    <property type="entry name" value="DUF34_NIF3"/>
    <property type="match status" value="1"/>
</dbReference>
<dbReference type="EMBL" id="CP067089">
    <property type="protein sequence ID" value="QQO10233.1"/>
    <property type="molecule type" value="Genomic_DNA"/>
</dbReference>
<gene>
    <name evidence="4" type="ORF">JFL75_04750</name>
</gene>
<dbReference type="InterPro" id="IPR002678">
    <property type="entry name" value="DUF34/NIF3"/>
</dbReference>
<dbReference type="GO" id="GO:0005737">
    <property type="term" value="C:cytoplasm"/>
    <property type="evidence" value="ECO:0007669"/>
    <property type="project" value="TreeGrafter"/>
</dbReference>
<feature type="binding site" evidence="3">
    <location>
        <position position="103"/>
    </location>
    <ligand>
        <name>a divalent metal cation</name>
        <dbReference type="ChEBI" id="CHEBI:60240"/>
        <label>1</label>
    </ligand>
</feature>
<feature type="binding site" evidence="3">
    <location>
        <position position="225"/>
    </location>
    <ligand>
        <name>a divalent metal cation</name>
        <dbReference type="ChEBI" id="CHEBI:60240"/>
        <label>1</label>
    </ligand>
</feature>
<dbReference type="Proteomes" id="UP000595917">
    <property type="component" value="Chromosome"/>
</dbReference>
<dbReference type="Gene3D" id="3.40.1390.30">
    <property type="entry name" value="NIF3 (NGG1p interacting factor 3)-like"/>
    <property type="match status" value="2"/>
</dbReference>
<dbReference type="RefSeq" id="WP_215627537.1">
    <property type="nucleotide sequence ID" value="NZ_CP067089.2"/>
</dbReference>
<accession>A0A7T8BCG5</accession>
<sequence>MTSRTLDTYFRSLLDIDGFSSLDSSLNGLQVDNDGSEITKIAFAVDANTETFRRAADARAGMLFVHHGLFWGAPRYVEGTFRNRIKFLLDSNIALYGVHLPLDQHPELGNNAGLAELVGIENPEPFGVYRGRKVGFKGTLAKPLSIDEAVRRVSFMGRPPLGVFPFGKEENRTAAVVSGGGADDAVQAMDEGIDLFITGEAAHHIYHEILEGRLNMIAGGHYSTEVWGVRRVMAKCAEELGLEVEFIDVPTGL</sequence>
<reference evidence="4" key="1">
    <citation type="submission" date="2021-01" db="EMBL/GenBank/DDBJ databases">
        <title>Description of Breznakiella homolactica.</title>
        <authorList>
            <person name="Song Y."/>
            <person name="Brune A."/>
        </authorList>
    </citation>
    <scope>NUCLEOTIDE SEQUENCE</scope>
    <source>
        <strain evidence="4">RmG30</strain>
    </source>
</reference>
<organism evidence="4 5">
    <name type="scientific">Breznakiella homolactica</name>
    <dbReference type="NCBI Taxonomy" id="2798577"/>
    <lineage>
        <taxon>Bacteria</taxon>
        <taxon>Pseudomonadati</taxon>
        <taxon>Spirochaetota</taxon>
        <taxon>Spirochaetia</taxon>
        <taxon>Spirochaetales</taxon>
        <taxon>Breznakiellaceae</taxon>
        <taxon>Breznakiella</taxon>
    </lineage>
</organism>
<evidence type="ECO:0000256" key="2">
    <source>
        <dbReference type="ARBA" id="ARBA00022723"/>
    </source>
</evidence>
<evidence type="ECO:0000313" key="4">
    <source>
        <dbReference type="EMBL" id="QQO10233.1"/>
    </source>
</evidence>
<dbReference type="AlphaFoldDB" id="A0A7T8BCG5"/>
<keyword evidence="2 3" id="KW-0479">Metal-binding</keyword>
<feature type="binding site" evidence="3">
    <location>
        <position position="67"/>
    </location>
    <ligand>
        <name>a divalent metal cation</name>
        <dbReference type="ChEBI" id="CHEBI:60240"/>
        <label>1</label>
    </ligand>
</feature>
<dbReference type="KEGG" id="bhc:JFL75_04750"/>
<keyword evidence="5" id="KW-1185">Reference proteome</keyword>
<dbReference type="GO" id="GO:0046872">
    <property type="term" value="F:metal ion binding"/>
    <property type="evidence" value="ECO:0007669"/>
    <property type="project" value="UniProtKB-KW"/>
</dbReference>
<dbReference type="PANTHER" id="PTHR13799:SF14">
    <property type="entry name" value="GTP CYCLOHYDROLASE 1 TYPE 2 HOMOLOG"/>
    <property type="match status" value="1"/>
</dbReference>
<protein>
    <submittedName>
        <fullName evidence="4">Nif3-like dinuclear metal center hexameric protein</fullName>
    </submittedName>
</protein>
<dbReference type="NCBIfam" id="TIGR00486">
    <property type="entry name" value="YbgI_SA1388"/>
    <property type="match status" value="1"/>
</dbReference>
<feature type="binding site" evidence="3">
    <location>
        <position position="221"/>
    </location>
    <ligand>
        <name>a divalent metal cation</name>
        <dbReference type="ChEBI" id="CHEBI:60240"/>
        <label>1</label>
    </ligand>
</feature>
<name>A0A7T8BCG5_9SPIR</name>
<proteinExistence type="inferred from homology"/>
<dbReference type="PANTHER" id="PTHR13799">
    <property type="entry name" value="NGG1 INTERACTING FACTOR 3"/>
    <property type="match status" value="1"/>
</dbReference>
<feature type="binding site" evidence="3">
    <location>
        <position position="66"/>
    </location>
    <ligand>
        <name>a divalent metal cation</name>
        <dbReference type="ChEBI" id="CHEBI:60240"/>
        <label>1</label>
    </ligand>
</feature>
<evidence type="ECO:0000256" key="1">
    <source>
        <dbReference type="ARBA" id="ARBA00006964"/>
    </source>
</evidence>
<comment type="similarity">
    <text evidence="1">Belongs to the GTP cyclohydrolase I type 2/NIF3 family.</text>
</comment>
<evidence type="ECO:0000313" key="5">
    <source>
        <dbReference type="Proteomes" id="UP000595917"/>
    </source>
</evidence>
<dbReference type="SUPFAM" id="SSF102705">
    <property type="entry name" value="NIF3 (NGG1p interacting factor 3)-like"/>
    <property type="match status" value="1"/>
</dbReference>